<accession>A0A182F2B7</accession>
<dbReference type="RefSeq" id="XP_035774264.1">
    <property type="nucleotide sequence ID" value="XM_035918371.1"/>
</dbReference>
<dbReference type="VEuPathDB" id="VectorBase:AALB000598"/>
<dbReference type="STRING" id="7167.A0A182F2B7"/>
<keyword evidence="2" id="KW-1185">Reference proteome</keyword>
<organism evidence="1 2">
    <name type="scientific">Anopheles albimanus</name>
    <name type="common">New world malaria mosquito</name>
    <dbReference type="NCBI Taxonomy" id="7167"/>
    <lineage>
        <taxon>Eukaryota</taxon>
        <taxon>Metazoa</taxon>
        <taxon>Ecdysozoa</taxon>
        <taxon>Arthropoda</taxon>
        <taxon>Hexapoda</taxon>
        <taxon>Insecta</taxon>
        <taxon>Pterygota</taxon>
        <taxon>Neoptera</taxon>
        <taxon>Endopterygota</taxon>
        <taxon>Diptera</taxon>
        <taxon>Nematocera</taxon>
        <taxon>Culicoidea</taxon>
        <taxon>Culicidae</taxon>
        <taxon>Anophelinae</taxon>
        <taxon>Anopheles</taxon>
    </lineage>
</organism>
<dbReference type="OrthoDB" id="7738262at2759"/>
<evidence type="ECO:0000313" key="1">
    <source>
        <dbReference type="EnsemblMetazoa" id="AALB000598-PA"/>
    </source>
</evidence>
<name>A0A182F2B7_ANOAL</name>
<proteinExistence type="predicted"/>
<protein>
    <submittedName>
        <fullName evidence="1">Uncharacterized protein</fullName>
    </submittedName>
</protein>
<dbReference type="KEGG" id="aali:118457083"/>
<sequence length="163" mass="17352">MKFFIAIVAIAVAAVEASSYLPYDNVLSYPSYASGWSGASYGLPAVVDKYAYPSWYGGYPAAKSIVSYPSVAPVLASKVIDNSYGLGYNKLVAPVVSTKVIDNSYGLGYNKLVAPVVFTKVIDNSYGLGYNKLVAPVVSTKVIDNSYGMGYNKLVAPVAKYVL</sequence>
<dbReference type="VEuPathDB" id="VectorBase:AALB20_033096"/>
<dbReference type="AlphaFoldDB" id="A0A182F2B7"/>
<reference evidence="1 2" key="1">
    <citation type="journal article" date="2017" name="G3 (Bethesda)">
        <title>The Physical Genome Mapping of Anopheles albimanus Corrected Scaffold Misassemblies and Identified Interarm Rearrangements in Genus Anopheles.</title>
        <authorList>
            <person name="Artemov G.N."/>
            <person name="Peery A.N."/>
            <person name="Jiang X."/>
            <person name="Tu Z."/>
            <person name="Stegniy V.N."/>
            <person name="Sharakhova M.V."/>
            <person name="Sharakhov I.V."/>
        </authorList>
    </citation>
    <scope>NUCLEOTIDE SEQUENCE [LARGE SCALE GENOMIC DNA]</scope>
    <source>
        <strain evidence="1 2">ALBI9_A</strain>
    </source>
</reference>
<dbReference type="GeneID" id="118457083"/>
<dbReference type="EnsemblMetazoa" id="AALB000598-RA">
    <property type="protein sequence ID" value="AALB000598-PA"/>
    <property type="gene ID" value="AALB000598"/>
</dbReference>
<evidence type="ECO:0000313" key="2">
    <source>
        <dbReference type="Proteomes" id="UP000069272"/>
    </source>
</evidence>
<reference evidence="1" key="2">
    <citation type="submission" date="2022-08" db="UniProtKB">
        <authorList>
            <consortium name="EnsemblMetazoa"/>
        </authorList>
    </citation>
    <scope>IDENTIFICATION</scope>
    <source>
        <strain evidence="1">STECLA/ALBI9_A</strain>
    </source>
</reference>
<dbReference type="Proteomes" id="UP000069272">
    <property type="component" value="Chromosome 2L"/>
</dbReference>